<keyword evidence="3" id="KW-1185">Reference proteome</keyword>
<sequence length="100" mass="11484">MFVLRLRRKKCKLATTKDTTLERENADVVNKSNTVKKKRKTLDVQRAENDEQNDAISNSINKSKKKVSSLQEESKEPEKLCNMSAETKKVQVFSVLLMLV</sequence>
<accession>A0ABC8KWQ5</accession>
<proteinExistence type="predicted"/>
<organism evidence="2 3">
    <name type="scientific">Eruca vesicaria subsp. sativa</name>
    <name type="common">Garden rocket</name>
    <name type="synonym">Eruca sativa</name>
    <dbReference type="NCBI Taxonomy" id="29727"/>
    <lineage>
        <taxon>Eukaryota</taxon>
        <taxon>Viridiplantae</taxon>
        <taxon>Streptophyta</taxon>
        <taxon>Embryophyta</taxon>
        <taxon>Tracheophyta</taxon>
        <taxon>Spermatophyta</taxon>
        <taxon>Magnoliopsida</taxon>
        <taxon>eudicotyledons</taxon>
        <taxon>Gunneridae</taxon>
        <taxon>Pentapetalae</taxon>
        <taxon>rosids</taxon>
        <taxon>malvids</taxon>
        <taxon>Brassicales</taxon>
        <taxon>Brassicaceae</taxon>
        <taxon>Brassiceae</taxon>
        <taxon>Eruca</taxon>
    </lineage>
</organism>
<dbReference type="EMBL" id="CAKOAT010368487">
    <property type="protein sequence ID" value="CAH8363686.1"/>
    <property type="molecule type" value="Genomic_DNA"/>
</dbReference>
<reference evidence="2 3" key="1">
    <citation type="submission" date="2022-03" db="EMBL/GenBank/DDBJ databases">
        <authorList>
            <person name="Macdonald S."/>
            <person name="Ahmed S."/>
            <person name="Newling K."/>
        </authorList>
    </citation>
    <scope>NUCLEOTIDE SEQUENCE [LARGE SCALE GENOMIC DNA]</scope>
</reference>
<name>A0ABC8KWQ5_ERUVS</name>
<protein>
    <submittedName>
        <fullName evidence="2">Uncharacterized protein</fullName>
    </submittedName>
</protein>
<evidence type="ECO:0000313" key="3">
    <source>
        <dbReference type="Proteomes" id="UP001642260"/>
    </source>
</evidence>
<feature type="region of interest" description="Disordered" evidence="1">
    <location>
        <begin position="36"/>
        <end position="80"/>
    </location>
</feature>
<gene>
    <name evidence="2" type="ORF">ERUC_LOCUS29442</name>
</gene>
<evidence type="ECO:0000313" key="2">
    <source>
        <dbReference type="EMBL" id="CAH8363686.1"/>
    </source>
</evidence>
<dbReference type="Proteomes" id="UP001642260">
    <property type="component" value="Unassembled WGS sequence"/>
</dbReference>
<evidence type="ECO:0000256" key="1">
    <source>
        <dbReference type="SAM" id="MobiDB-lite"/>
    </source>
</evidence>
<dbReference type="AlphaFoldDB" id="A0ABC8KWQ5"/>
<comment type="caution">
    <text evidence="2">The sequence shown here is derived from an EMBL/GenBank/DDBJ whole genome shotgun (WGS) entry which is preliminary data.</text>
</comment>